<dbReference type="InterPro" id="IPR000504">
    <property type="entry name" value="RRM_dom"/>
</dbReference>
<dbReference type="Pfam" id="PF00076">
    <property type="entry name" value="RRM_1"/>
    <property type="match status" value="1"/>
</dbReference>
<dbReference type="InterPro" id="IPR037176">
    <property type="entry name" value="Osmotin/thaumatin-like_sf"/>
</dbReference>
<reference evidence="5 6" key="1">
    <citation type="journal article" date="2020" name="IScience">
        <title>Genome Sequencing of the Endangered Kingdonia uniflora (Circaeasteraceae, Ranunculales) Reveals Potential Mechanisms of Evolutionary Specialization.</title>
        <authorList>
            <person name="Sun Y."/>
            <person name="Deng T."/>
            <person name="Zhang A."/>
            <person name="Moore M.J."/>
            <person name="Landis J.B."/>
            <person name="Lin N."/>
            <person name="Zhang H."/>
            <person name="Zhang X."/>
            <person name="Huang J."/>
            <person name="Zhang X."/>
            <person name="Sun H."/>
            <person name="Wang H."/>
        </authorList>
    </citation>
    <scope>NUCLEOTIDE SEQUENCE [LARGE SCALE GENOMIC DNA]</scope>
    <source>
        <strain evidence="5">TB1705</strain>
        <tissue evidence="5">Leaf</tissue>
    </source>
</reference>
<sequence>MSYTDFEEKVKRTVYFDNLSPQVTPLVIKTALEQFGDVKDIIFIPNYVRTNSIPACALVEMENANQAKSVVFEVTKLPFMMSGMPRPARARPAEAQMFADRPQKPGFEVKCQWLDPKDPDFHVAKKLTVRSKRHVAEAAFALKYQLDKEEALSNAQADTLKSNHKKIELFDNLMHDGSHGRLARRYNVNILVLGTVDSARIFTIINDCKETIWPAIFPAPSFDVRALKPAQSVVFPAPVSWSGRIWGRTGCSFNENGNGTCETGSCGSSLKCTGAGETPASLAEFTLASPDFYDVSLVDGFNLPVVVTPINGYGNCSVAGCDGDLRPNCPKELAMTKGGKTVGCKSACEVFRSDEYCCKGVFGNPSTCQPTSYSKQFKTACPAAYSYAYDDPNSIKTCSGTDYIITFCSSR</sequence>
<dbReference type="InterPro" id="IPR035979">
    <property type="entry name" value="RBD_domain_sf"/>
</dbReference>
<evidence type="ECO:0000313" key="5">
    <source>
        <dbReference type="EMBL" id="KAF6159215.1"/>
    </source>
</evidence>
<proteinExistence type="inferred from homology"/>
<dbReference type="SUPFAM" id="SSF54928">
    <property type="entry name" value="RNA-binding domain, RBD"/>
    <property type="match status" value="1"/>
</dbReference>
<dbReference type="Proteomes" id="UP000541444">
    <property type="component" value="Unassembled WGS sequence"/>
</dbReference>
<dbReference type="Gene3D" id="3.30.70.330">
    <property type="match status" value="1"/>
</dbReference>
<evidence type="ECO:0000313" key="6">
    <source>
        <dbReference type="Proteomes" id="UP000541444"/>
    </source>
</evidence>
<dbReference type="InterPro" id="IPR001938">
    <property type="entry name" value="Thaumatin"/>
</dbReference>
<comment type="similarity">
    <text evidence="1">Belongs to the thaumatin family.</text>
</comment>
<evidence type="ECO:0000256" key="3">
    <source>
        <dbReference type="PROSITE-ProRule" id="PRU00176"/>
    </source>
</evidence>
<dbReference type="InterPro" id="IPR012677">
    <property type="entry name" value="Nucleotide-bd_a/b_plait_sf"/>
</dbReference>
<dbReference type="PROSITE" id="PS51367">
    <property type="entry name" value="THAUMATIN_2"/>
    <property type="match status" value="1"/>
</dbReference>
<protein>
    <recommendedName>
        <fullName evidence="4">RRM domain-containing protein</fullName>
    </recommendedName>
</protein>
<dbReference type="Pfam" id="PF00314">
    <property type="entry name" value="Thaumatin"/>
    <property type="match status" value="1"/>
</dbReference>
<dbReference type="Gene3D" id="2.60.110.10">
    <property type="entry name" value="Thaumatin"/>
    <property type="match status" value="1"/>
</dbReference>
<gene>
    <name evidence="5" type="ORF">GIB67_020411</name>
</gene>
<dbReference type="EMBL" id="JACGCM010001195">
    <property type="protein sequence ID" value="KAF6159215.1"/>
    <property type="molecule type" value="Genomic_DNA"/>
</dbReference>
<keyword evidence="3" id="KW-0694">RNA-binding</keyword>
<dbReference type="GO" id="GO:0003723">
    <property type="term" value="F:RNA binding"/>
    <property type="evidence" value="ECO:0007669"/>
    <property type="project" value="UniProtKB-UniRule"/>
</dbReference>
<evidence type="ECO:0000256" key="2">
    <source>
        <dbReference type="ARBA" id="ARBA00023157"/>
    </source>
</evidence>
<dbReference type="OrthoDB" id="430315at2759"/>
<dbReference type="PRINTS" id="PR00347">
    <property type="entry name" value="THAUMATIN"/>
</dbReference>
<name>A0A7J7MWC6_9MAGN</name>
<dbReference type="AlphaFoldDB" id="A0A7J7MWC6"/>
<dbReference type="SMART" id="SM00205">
    <property type="entry name" value="THN"/>
    <property type="match status" value="1"/>
</dbReference>
<dbReference type="SUPFAM" id="SSF49870">
    <property type="entry name" value="Osmotin, thaumatin-like protein"/>
    <property type="match status" value="1"/>
</dbReference>
<feature type="domain" description="RRM" evidence="4">
    <location>
        <begin position="12"/>
        <end position="95"/>
    </location>
</feature>
<keyword evidence="6" id="KW-1185">Reference proteome</keyword>
<dbReference type="FunFam" id="2.60.110.10:FF:000002">
    <property type="entry name" value="Thaumatin-like protein 1a"/>
    <property type="match status" value="1"/>
</dbReference>
<comment type="caution">
    <text evidence="5">The sequence shown here is derived from an EMBL/GenBank/DDBJ whole genome shotgun (WGS) entry which is preliminary data.</text>
</comment>
<dbReference type="CDD" id="cd00590">
    <property type="entry name" value="RRM_SF"/>
    <property type="match status" value="1"/>
</dbReference>
<evidence type="ECO:0000256" key="1">
    <source>
        <dbReference type="ARBA" id="ARBA00010607"/>
    </source>
</evidence>
<dbReference type="PROSITE" id="PS50102">
    <property type="entry name" value="RRM"/>
    <property type="match status" value="1"/>
</dbReference>
<dbReference type="PANTHER" id="PTHR31048">
    <property type="entry name" value="OS03G0233200 PROTEIN"/>
    <property type="match status" value="1"/>
</dbReference>
<evidence type="ECO:0000259" key="4">
    <source>
        <dbReference type="PROSITE" id="PS50102"/>
    </source>
</evidence>
<accession>A0A7J7MWC6</accession>
<dbReference type="CDD" id="cd09218">
    <property type="entry name" value="TLP-PA"/>
    <property type="match status" value="1"/>
</dbReference>
<organism evidence="5 6">
    <name type="scientific">Kingdonia uniflora</name>
    <dbReference type="NCBI Taxonomy" id="39325"/>
    <lineage>
        <taxon>Eukaryota</taxon>
        <taxon>Viridiplantae</taxon>
        <taxon>Streptophyta</taxon>
        <taxon>Embryophyta</taxon>
        <taxon>Tracheophyta</taxon>
        <taxon>Spermatophyta</taxon>
        <taxon>Magnoliopsida</taxon>
        <taxon>Ranunculales</taxon>
        <taxon>Circaeasteraceae</taxon>
        <taxon>Kingdonia</taxon>
    </lineage>
</organism>
<keyword evidence="2" id="KW-1015">Disulfide bond</keyword>